<evidence type="ECO:0000256" key="2">
    <source>
        <dbReference type="ARBA" id="ARBA00010583"/>
    </source>
</evidence>
<evidence type="ECO:0000259" key="8">
    <source>
        <dbReference type="Pfam" id="PF02096"/>
    </source>
</evidence>
<evidence type="ECO:0000256" key="4">
    <source>
        <dbReference type="ARBA" id="ARBA00022989"/>
    </source>
</evidence>
<dbReference type="AlphaFoldDB" id="A0AAE2BX39"/>
<dbReference type="Pfam" id="PF02096">
    <property type="entry name" value="60KD_IMP"/>
    <property type="match status" value="1"/>
</dbReference>
<evidence type="ECO:0000256" key="1">
    <source>
        <dbReference type="ARBA" id="ARBA00004141"/>
    </source>
</evidence>
<sequence>MPDMEEEAAEGKGRWRIWADGATGGRGGGEGEGEGEEEEEEANREAQANLGRGRAGEGGDEGGGGKRGGGGGGGRGRRRQIWAGRGRGRRWEKEESHFEEPEIPSYFQHRLFGTGNNVGTFHRSRNLFQDRRFGIPAACGPVFVRNMSSLGEGPADKIEMMTDVLGDKAVEVASQVGPVANEVAVAAADSFFPVAALQYLIDYVHTFTGFNWWASIVLATLLIRGIQLPLMINQLKSTSKFTLLRPRLEEIKEEMQSRSMSPDAVAEGQARMKELFKEDGCIFLLQIWCYTIHPFEGILISGPIFCSFFFADMAENVPSFKEGGTLWFTDLTTPDSMYILPILTALTFWITVECNAQEGLEGNPTAGTIKNFSRVLAALTVPFTATFPKAIFCYWITSNLFSLTYGLALKKPEVKKFLGLPILPKAPPPTVQKPAFSFFDSLKKYTAAQQQQSVSSSTEASPKASVNQRIPSSSVLSQRIKSLEKEVKGRKKGKKR</sequence>
<feature type="region of interest" description="Disordered" evidence="7">
    <location>
        <begin position="453"/>
        <end position="496"/>
    </location>
</feature>
<feature type="compositionally biased region" description="Acidic residues" evidence="7">
    <location>
        <begin position="31"/>
        <end position="42"/>
    </location>
</feature>
<feature type="compositionally biased region" description="Polar residues" evidence="7">
    <location>
        <begin position="458"/>
        <end position="480"/>
    </location>
</feature>
<keyword evidence="3 6" id="KW-0812">Transmembrane</keyword>
<reference evidence="9" key="1">
    <citation type="submission" date="2020-06" db="EMBL/GenBank/DDBJ databases">
        <authorList>
            <person name="Li T."/>
            <person name="Hu X."/>
            <person name="Zhang T."/>
            <person name="Song X."/>
            <person name="Zhang H."/>
            <person name="Dai N."/>
            <person name="Sheng W."/>
            <person name="Hou X."/>
            <person name="Wei L."/>
        </authorList>
    </citation>
    <scope>NUCLEOTIDE SEQUENCE</scope>
    <source>
        <strain evidence="9">K16</strain>
        <tissue evidence="9">Leaf</tissue>
    </source>
</reference>
<evidence type="ECO:0000313" key="10">
    <source>
        <dbReference type="Proteomes" id="UP001289374"/>
    </source>
</evidence>
<gene>
    <name evidence="9" type="ORF">Sango_1201300</name>
</gene>
<dbReference type="PANTHER" id="PTHR12428">
    <property type="entry name" value="OXA1"/>
    <property type="match status" value="1"/>
</dbReference>
<accession>A0AAE2BX39</accession>
<evidence type="ECO:0000313" key="9">
    <source>
        <dbReference type="EMBL" id="KAK4400952.1"/>
    </source>
</evidence>
<feature type="compositionally biased region" description="Gly residues" evidence="7">
    <location>
        <begin position="61"/>
        <end position="74"/>
    </location>
</feature>
<comment type="similarity">
    <text evidence="6">Belongs to the OXA1/ALB3/YidC family.</text>
</comment>
<dbReference type="GO" id="GO:0005743">
    <property type="term" value="C:mitochondrial inner membrane"/>
    <property type="evidence" value="ECO:0007669"/>
    <property type="project" value="TreeGrafter"/>
</dbReference>
<comment type="similarity">
    <text evidence="2">Belongs to the OXA1/ALB3/YidC (TC 2.A.9.2) family.</text>
</comment>
<name>A0AAE2BX39_9LAMI</name>
<dbReference type="Proteomes" id="UP001289374">
    <property type="component" value="Unassembled WGS sequence"/>
</dbReference>
<feature type="region of interest" description="Disordered" evidence="7">
    <location>
        <begin position="1"/>
        <end position="96"/>
    </location>
</feature>
<feature type="compositionally biased region" description="Basic residues" evidence="7">
    <location>
        <begin position="75"/>
        <end position="88"/>
    </location>
</feature>
<evidence type="ECO:0000256" key="3">
    <source>
        <dbReference type="ARBA" id="ARBA00022692"/>
    </source>
</evidence>
<proteinExistence type="inferred from homology"/>
<dbReference type="InterPro" id="IPR028055">
    <property type="entry name" value="YidC/Oxa/ALB_C"/>
</dbReference>
<organism evidence="9 10">
    <name type="scientific">Sesamum angolense</name>
    <dbReference type="NCBI Taxonomy" id="2727404"/>
    <lineage>
        <taxon>Eukaryota</taxon>
        <taxon>Viridiplantae</taxon>
        <taxon>Streptophyta</taxon>
        <taxon>Embryophyta</taxon>
        <taxon>Tracheophyta</taxon>
        <taxon>Spermatophyta</taxon>
        <taxon>Magnoliopsida</taxon>
        <taxon>eudicotyledons</taxon>
        <taxon>Gunneridae</taxon>
        <taxon>Pentapetalae</taxon>
        <taxon>asterids</taxon>
        <taxon>lamiids</taxon>
        <taxon>Lamiales</taxon>
        <taxon>Pedaliaceae</taxon>
        <taxon>Sesamum</taxon>
    </lineage>
</organism>
<dbReference type="InterPro" id="IPR001708">
    <property type="entry name" value="YidC/ALB3/OXA1/COX18"/>
</dbReference>
<protein>
    <submittedName>
        <fullName evidence="9">Mitochondrial inner membrane protein OXA1</fullName>
    </submittedName>
</protein>
<dbReference type="PANTHER" id="PTHR12428:SF34">
    <property type="entry name" value="MITOCHONDRIAL INNER MEMBRANE PROTEIN OXA1-LIKE"/>
    <property type="match status" value="1"/>
</dbReference>
<feature type="domain" description="Membrane insertase YidC/Oxa/ALB C-terminal" evidence="8">
    <location>
        <begin position="212"/>
        <end position="405"/>
    </location>
</feature>
<comment type="subcellular location">
    <subcellularLocation>
        <location evidence="1 6">Membrane</location>
        <topology evidence="1 6">Multi-pass membrane protein</topology>
    </subcellularLocation>
</comment>
<keyword evidence="5" id="KW-0472">Membrane</keyword>
<keyword evidence="4" id="KW-1133">Transmembrane helix</keyword>
<evidence type="ECO:0000256" key="5">
    <source>
        <dbReference type="ARBA" id="ARBA00023136"/>
    </source>
</evidence>
<reference evidence="9" key="2">
    <citation type="journal article" date="2024" name="Plant">
        <title>Genomic evolution and insights into agronomic trait innovations of Sesamum species.</title>
        <authorList>
            <person name="Miao H."/>
            <person name="Wang L."/>
            <person name="Qu L."/>
            <person name="Liu H."/>
            <person name="Sun Y."/>
            <person name="Le M."/>
            <person name="Wang Q."/>
            <person name="Wei S."/>
            <person name="Zheng Y."/>
            <person name="Lin W."/>
            <person name="Duan Y."/>
            <person name="Cao H."/>
            <person name="Xiong S."/>
            <person name="Wang X."/>
            <person name="Wei L."/>
            <person name="Li C."/>
            <person name="Ma Q."/>
            <person name="Ju M."/>
            <person name="Zhao R."/>
            <person name="Li G."/>
            <person name="Mu C."/>
            <person name="Tian Q."/>
            <person name="Mei H."/>
            <person name="Zhang T."/>
            <person name="Gao T."/>
            <person name="Zhang H."/>
        </authorList>
    </citation>
    <scope>NUCLEOTIDE SEQUENCE</scope>
    <source>
        <strain evidence="9">K16</strain>
    </source>
</reference>
<dbReference type="CDD" id="cd20069">
    <property type="entry name" value="5TM_Oxa1-like"/>
    <property type="match status" value="1"/>
</dbReference>
<comment type="caution">
    <text evidence="9">The sequence shown here is derived from an EMBL/GenBank/DDBJ whole genome shotgun (WGS) entry which is preliminary data.</text>
</comment>
<evidence type="ECO:0000256" key="7">
    <source>
        <dbReference type="SAM" id="MobiDB-lite"/>
    </source>
</evidence>
<keyword evidence="10" id="KW-1185">Reference proteome</keyword>
<dbReference type="GO" id="GO:0032979">
    <property type="term" value="P:protein insertion into mitochondrial inner membrane from matrix"/>
    <property type="evidence" value="ECO:0007669"/>
    <property type="project" value="TreeGrafter"/>
</dbReference>
<dbReference type="GO" id="GO:0032977">
    <property type="term" value="F:membrane insertase activity"/>
    <property type="evidence" value="ECO:0007669"/>
    <property type="project" value="InterPro"/>
</dbReference>
<dbReference type="EMBL" id="JACGWL010000006">
    <property type="protein sequence ID" value="KAK4400952.1"/>
    <property type="molecule type" value="Genomic_DNA"/>
</dbReference>
<evidence type="ECO:0000256" key="6">
    <source>
        <dbReference type="RuleBase" id="RU003945"/>
    </source>
</evidence>